<evidence type="ECO:0000256" key="3">
    <source>
        <dbReference type="SAM" id="MobiDB-lite"/>
    </source>
</evidence>
<feature type="domain" description="Gfo/Idh/MocA-like oxidoreductase N-terminal" evidence="4">
    <location>
        <begin position="119"/>
        <end position="242"/>
    </location>
</feature>
<feature type="region of interest" description="Disordered" evidence="3">
    <location>
        <begin position="49"/>
        <end position="87"/>
    </location>
</feature>
<dbReference type="SUPFAM" id="SSF51735">
    <property type="entry name" value="NAD(P)-binding Rossmann-fold domains"/>
    <property type="match status" value="1"/>
</dbReference>
<proteinExistence type="inferred from homology"/>
<feature type="domain" description="Gfo/Idh/MocA-like oxidoreductase C-terminal" evidence="5">
    <location>
        <begin position="254"/>
        <end position="453"/>
    </location>
</feature>
<dbReference type="EMBL" id="JAFMYW010000008">
    <property type="protein sequence ID" value="MBO0951764.1"/>
    <property type="molecule type" value="Genomic_DNA"/>
</dbReference>
<dbReference type="SUPFAM" id="SSF55347">
    <property type="entry name" value="Glyceraldehyde-3-phosphate dehydrogenase-like, C-terminal domain"/>
    <property type="match status" value="1"/>
</dbReference>
<name>A0ABS3JRD2_9BACT</name>
<dbReference type="Gene3D" id="3.40.50.720">
    <property type="entry name" value="NAD(P)-binding Rossmann-like Domain"/>
    <property type="match status" value="1"/>
</dbReference>
<dbReference type="PANTHER" id="PTHR22604:SF105">
    <property type="entry name" value="TRANS-1,2-DIHYDROBENZENE-1,2-DIOL DEHYDROGENASE"/>
    <property type="match status" value="1"/>
</dbReference>
<dbReference type="Proteomes" id="UP000664628">
    <property type="component" value="Unassembled WGS sequence"/>
</dbReference>
<gene>
    <name evidence="6" type="ORF">J2I46_24490</name>
</gene>
<dbReference type="InterPro" id="IPR036291">
    <property type="entry name" value="NAD(P)-bd_dom_sf"/>
</dbReference>
<sequence length="470" mass="52093">MKQIDHLLQLFKTEPAVEVQGLSRTDFLRLTGKGLALGVAGGLAASCKTSQSGTRYPANPSTVYQSPTGQQVPSSAPYSPPAKVPKEADKPIELEQWKSEVDVKSAPTPTPLPMDQRVGYALVGLGHLTLEEILPAFAQCKKSKPVALVSGSPEKLQKVAAQYGIKSSNCYSYEQYDRLKDNPEVQAIYIVLPNSMHAEYTIRGAQAGKHILCEKPMANSSQEAQAMIDACNKAGKKLMIAYRIQYEPNNRMIRDMVRSKQFGAPKFIESFNCQSSANPQHWRHIKALAGGGALPDIGLYCLNTTRFVLGEEPTEVFGYQYSTPGNPLFREVEEVMSWQMRFPSGVIANCATHYNVHESRRYRVLAERGWMGLDPAFSYQGLRAETAHADGMVERKETPTMAPKNQFATEIDHFSDCVKNNKQPFTPGEEGLQDQKIMEAIYQSAREGRPVKLQTVSKKDAFRGPEPELG</sequence>
<dbReference type="PRINTS" id="PR01775">
    <property type="entry name" value="GLFROXRDTASE"/>
</dbReference>
<dbReference type="InterPro" id="IPR000683">
    <property type="entry name" value="Gfo/Idh/MocA-like_OxRdtase_N"/>
</dbReference>
<dbReference type="InterPro" id="IPR004104">
    <property type="entry name" value="Gfo/Idh/MocA-like_OxRdtase_C"/>
</dbReference>
<comment type="caution">
    <text evidence="6">The sequence shown here is derived from an EMBL/GenBank/DDBJ whole genome shotgun (WGS) entry which is preliminary data.</text>
</comment>
<evidence type="ECO:0000313" key="7">
    <source>
        <dbReference type="Proteomes" id="UP000664628"/>
    </source>
</evidence>
<feature type="region of interest" description="Disordered" evidence="3">
    <location>
        <begin position="448"/>
        <end position="470"/>
    </location>
</feature>
<dbReference type="Gene3D" id="3.30.360.10">
    <property type="entry name" value="Dihydrodipicolinate Reductase, domain 2"/>
    <property type="match status" value="1"/>
</dbReference>
<evidence type="ECO:0000256" key="2">
    <source>
        <dbReference type="ARBA" id="ARBA00023002"/>
    </source>
</evidence>
<organism evidence="6 7">
    <name type="scientific">Fibrella forsythiae</name>
    <dbReference type="NCBI Taxonomy" id="2817061"/>
    <lineage>
        <taxon>Bacteria</taxon>
        <taxon>Pseudomonadati</taxon>
        <taxon>Bacteroidota</taxon>
        <taxon>Cytophagia</taxon>
        <taxon>Cytophagales</taxon>
        <taxon>Spirosomataceae</taxon>
        <taxon>Fibrella</taxon>
    </lineage>
</organism>
<dbReference type="InterPro" id="IPR008354">
    <property type="entry name" value="Glc-Fru_OxRdtase_bac"/>
</dbReference>
<evidence type="ECO:0000259" key="4">
    <source>
        <dbReference type="Pfam" id="PF01408"/>
    </source>
</evidence>
<reference evidence="6 7" key="1">
    <citation type="submission" date="2021-03" db="EMBL/GenBank/DDBJ databases">
        <title>Fibrella sp. HMF5405 genome sequencing and assembly.</title>
        <authorList>
            <person name="Kang H."/>
            <person name="Kim H."/>
            <person name="Bae S."/>
            <person name="Joh K."/>
        </authorList>
    </citation>
    <scope>NUCLEOTIDE SEQUENCE [LARGE SCALE GENOMIC DNA]</scope>
    <source>
        <strain evidence="6 7">HMF5405</strain>
    </source>
</reference>
<feature type="compositionally biased region" description="Basic and acidic residues" evidence="3">
    <location>
        <begin position="457"/>
        <end position="470"/>
    </location>
</feature>
<dbReference type="InterPro" id="IPR050984">
    <property type="entry name" value="Gfo/Idh/MocA_domain"/>
</dbReference>
<feature type="compositionally biased region" description="Polar residues" evidence="3">
    <location>
        <begin position="49"/>
        <end position="77"/>
    </location>
</feature>
<keyword evidence="2" id="KW-0560">Oxidoreductase</keyword>
<evidence type="ECO:0000313" key="6">
    <source>
        <dbReference type="EMBL" id="MBO0951764.1"/>
    </source>
</evidence>
<evidence type="ECO:0000256" key="1">
    <source>
        <dbReference type="ARBA" id="ARBA00010928"/>
    </source>
</evidence>
<accession>A0ABS3JRD2</accession>
<protein>
    <submittedName>
        <fullName evidence="6">Gfo/Idh/MocA family oxidoreductase</fullName>
    </submittedName>
</protein>
<dbReference type="Pfam" id="PF02894">
    <property type="entry name" value="GFO_IDH_MocA_C"/>
    <property type="match status" value="1"/>
</dbReference>
<dbReference type="Pfam" id="PF01408">
    <property type="entry name" value="GFO_IDH_MocA"/>
    <property type="match status" value="1"/>
</dbReference>
<dbReference type="RefSeq" id="WP_207331706.1">
    <property type="nucleotide sequence ID" value="NZ_JAFMYW010000008.1"/>
</dbReference>
<keyword evidence="7" id="KW-1185">Reference proteome</keyword>
<dbReference type="PANTHER" id="PTHR22604">
    <property type="entry name" value="OXIDOREDUCTASES"/>
    <property type="match status" value="1"/>
</dbReference>
<evidence type="ECO:0000259" key="5">
    <source>
        <dbReference type="Pfam" id="PF02894"/>
    </source>
</evidence>
<comment type="similarity">
    <text evidence="1">Belongs to the Gfo/Idh/MocA family.</text>
</comment>